<keyword evidence="3" id="KW-1185">Reference proteome</keyword>
<protein>
    <submittedName>
        <fullName evidence="2">Uncharacterized protein</fullName>
    </submittedName>
</protein>
<dbReference type="Proteomes" id="UP001307889">
    <property type="component" value="Chromosome 8"/>
</dbReference>
<evidence type="ECO:0000313" key="2">
    <source>
        <dbReference type="EMBL" id="BES97540.1"/>
    </source>
</evidence>
<accession>A0ABN7AZE0</accession>
<name>A0ABN7AZE0_9HEMI</name>
<organism evidence="2 3">
    <name type="scientific">Nesidiocoris tenuis</name>
    <dbReference type="NCBI Taxonomy" id="355587"/>
    <lineage>
        <taxon>Eukaryota</taxon>
        <taxon>Metazoa</taxon>
        <taxon>Ecdysozoa</taxon>
        <taxon>Arthropoda</taxon>
        <taxon>Hexapoda</taxon>
        <taxon>Insecta</taxon>
        <taxon>Pterygota</taxon>
        <taxon>Neoptera</taxon>
        <taxon>Paraneoptera</taxon>
        <taxon>Hemiptera</taxon>
        <taxon>Heteroptera</taxon>
        <taxon>Panheteroptera</taxon>
        <taxon>Cimicomorpha</taxon>
        <taxon>Miridae</taxon>
        <taxon>Dicyphina</taxon>
        <taxon>Nesidiocoris</taxon>
    </lineage>
</organism>
<feature type="compositionally biased region" description="Basic and acidic residues" evidence="1">
    <location>
        <begin position="106"/>
        <end position="120"/>
    </location>
</feature>
<gene>
    <name evidence="2" type="ORF">NTJ_10355</name>
</gene>
<feature type="region of interest" description="Disordered" evidence="1">
    <location>
        <begin position="68"/>
        <end position="120"/>
    </location>
</feature>
<proteinExistence type="predicted"/>
<reference evidence="2 3" key="1">
    <citation type="submission" date="2023-09" db="EMBL/GenBank/DDBJ databases">
        <title>Nesidiocoris tenuis whole genome shotgun sequence.</title>
        <authorList>
            <person name="Shibata T."/>
            <person name="Shimoda M."/>
            <person name="Kobayashi T."/>
            <person name="Uehara T."/>
        </authorList>
    </citation>
    <scope>NUCLEOTIDE SEQUENCE [LARGE SCALE GENOMIC DNA]</scope>
    <source>
        <strain evidence="2 3">Japan</strain>
    </source>
</reference>
<evidence type="ECO:0000313" key="3">
    <source>
        <dbReference type="Proteomes" id="UP001307889"/>
    </source>
</evidence>
<sequence>MLGLQQLHCLPVQTAFEPTEQLRRYRELLALNQIGSPRLFPVLFVRPDAFPTNGTDISRQVTVRGFPRTTPTVKRRAGGSTRFSPKSPSELDRLTVKGRTSFGRGSQERFNPDRSLRDGL</sequence>
<evidence type="ECO:0000256" key="1">
    <source>
        <dbReference type="SAM" id="MobiDB-lite"/>
    </source>
</evidence>
<dbReference type="EMBL" id="AP028916">
    <property type="protein sequence ID" value="BES97540.1"/>
    <property type="molecule type" value="Genomic_DNA"/>
</dbReference>